<dbReference type="Proteomes" id="UP001348641">
    <property type="component" value="Unassembled WGS sequence"/>
</dbReference>
<keyword evidence="1" id="KW-0285">Flavoprotein</keyword>
<feature type="domain" description="Fumarate reductase/succinate dehydrogenase flavoprotein-like C-terminal" evidence="5">
    <location>
        <begin position="492"/>
        <end position="606"/>
    </location>
</feature>
<keyword evidence="2" id="KW-0560">Oxidoreductase</keyword>
<dbReference type="InterPro" id="IPR036188">
    <property type="entry name" value="FAD/NAD-bd_sf"/>
</dbReference>
<dbReference type="PANTHER" id="PTHR11632">
    <property type="entry name" value="SUCCINATE DEHYDROGENASE 2 FLAVOPROTEIN SUBUNIT"/>
    <property type="match status" value="1"/>
</dbReference>
<sequence length="658" mass="70585">MPPTADTGITRYTYDVVVIGAGGAGLRAAIAAREQGKRTAVVSKSLFGKAHTVMAEGGAAAALGNANPSDAWRVHFRDTIRGGKFLNDPRMAELHAREAPDRILELEHWGALFDRTADGRISQRNFGGHEYPRLAHVGDRTGLEMIRTLQQRIVALQQADAAELGDPEARLRVFAETAVTELVTDGGRIAGAFGYRRADGGFVVFEAPAVVLATGGIGKAFRTTSNSWEYTGDGHALALRAGASLINMEFVQFHPTGMVWPPSVKGILVTESVRGDGGVLRNSEGRRFMFDYVPDVFRSQYAETESEADGWYDDPANHRRPPELLPRDEVARAIDNEVKEGRGSPHGGVFLDVSTRLPAEEIRRRLPSMHHQFKELADVDITAEPMEVGPTCHYVMGGVRVDADTAASDVPGLYAAGEVAGGMHGSNRLGGNSLSDLLVFGRRAGLAAAAYADGPGGGAVTGEAVDRVASESARYALEFLKQGGGENPYTLHAELQDTMNDLVGIIRRGPEMAEAVARLDSLGERSSMLSAPGDRVYNPGWHLALALPNMILVSRAITAAALEREESRGGHTRDDFPAMSAEWRRVNLEVRADRADRVALTRRPVADIPAALLALFEREELSKYLTEEELPEQDGAGAAGGAHPADETADGAAEEDGS</sequence>
<dbReference type="Gene3D" id="1.20.58.100">
    <property type="entry name" value="Fumarate reductase/succinate dehydrogenase flavoprotein-like, C-terminal domain"/>
    <property type="match status" value="1"/>
</dbReference>
<evidence type="ECO:0000256" key="1">
    <source>
        <dbReference type="ARBA" id="ARBA00022630"/>
    </source>
</evidence>
<dbReference type="SUPFAM" id="SSF56425">
    <property type="entry name" value="Succinate dehydrogenase/fumarate reductase flavoprotein, catalytic domain"/>
    <property type="match status" value="1"/>
</dbReference>
<dbReference type="Pfam" id="PF00890">
    <property type="entry name" value="FAD_binding_2"/>
    <property type="match status" value="1"/>
</dbReference>
<dbReference type="PIRSF" id="PIRSF000171">
    <property type="entry name" value="SDHA_APRA_LASPO"/>
    <property type="match status" value="1"/>
</dbReference>
<evidence type="ECO:0000313" key="6">
    <source>
        <dbReference type="EMBL" id="MEE2052684.1"/>
    </source>
</evidence>
<dbReference type="InterPro" id="IPR015939">
    <property type="entry name" value="Fum_Rdtase/Succ_DH_flav-like_C"/>
</dbReference>
<organism evidence="6 7">
    <name type="scientific">Nocardiopsis tropica</name>
    <dbReference type="NCBI Taxonomy" id="109330"/>
    <lineage>
        <taxon>Bacteria</taxon>
        <taxon>Bacillati</taxon>
        <taxon>Actinomycetota</taxon>
        <taxon>Actinomycetes</taxon>
        <taxon>Streptosporangiales</taxon>
        <taxon>Nocardiopsidaceae</taxon>
        <taxon>Nocardiopsis</taxon>
    </lineage>
</organism>
<dbReference type="InterPro" id="IPR037099">
    <property type="entry name" value="Fum_R/Succ_DH_flav-like_C_sf"/>
</dbReference>
<feature type="domain" description="FAD-dependent oxidoreductase 2 FAD-binding" evidence="4">
    <location>
        <begin position="15"/>
        <end position="434"/>
    </location>
</feature>
<dbReference type="Pfam" id="PF02910">
    <property type="entry name" value="Succ_DH_flav_C"/>
    <property type="match status" value="1"/>
</dbReference>
<gene>
    <name evidence="6" type="ORF">Q8A49_19465</name>
</gene>
<evidence type="ECO:0000256" key="2">
    <source>
        <dbReference type="ARBA" id="ARBA00023002"/>
    </source>
</evidence>
<dbReference type="RefSeq" id="WP_330159690.1">
    <property type="nucleotide sequence ID" value="NZ_BAAAJA010000001.1"/>
</dbReference>
<dbReference type="PRINTS" id="PR00368">
    <property type="entry name" value="FADPNR"/>
</dbReference>
<dbReference type="PANTHER" id="PTHR11632:SF51">
    <property type="entry name" value="SUCCINATE DEHYDROGENASE [UBIQUINONE] FLAVOPROTEIN SUBUNIT, MITOCHONDRIAL"/>
    <property type="match status" value="1"/>
</dbReference>
<dbReference type="SUPFAM" id="SSF51905">
    <property type="entry name" value="FAD/NAD(P)-binding domain"/>
    <property type="match status" value="1"/>
</dbReference>
<dbReference type="EMBL" id="JAUUCC010000051">
    <property type="protein sequence ID" value="MEE2052684.1"/>
    <property type="molecule type" value="Genomic_DNA"/>
</dbReference>
<protein>
    <submittedName>
        <fullName evidence="6">Fumarate reductase/succinate dehydrogenase flavoprotein subunit</fullName>
    </submittedName>
</protein>
<dbReference type="Gene3D" id="3.90.700.10">
    <property type="entry name" value="Succinate dehydrogenase/fumarate reductase flavoprotein, catalytic domain"/>
    <property type="match status" value="1"/>
</dbReference>
<dbReference type="PRINTS" id="PR00411">
    <property type="entry name" value="PNDRDTASEI"/>
</dbReference>
<evidence type="ECO:0000259" key="4">
    <source>
        <dbReference type="Pfam" id="PF00890"/>
    </source>
</evidence>
<dbReference type="InterPro" id="IPR003953">
    <property type="entry name" value="FAD-dep_OxRdtase_2_FAD-bd"/>
</dbReference>
<comment type="caution">
    <text evidence="6">The sequence shown here is derived from an EMBL/GenBank/DDBJ whole genome shotgun (WGS) entry which is preliminary data.</text>
</comment>
<name>A0ABU7KTT0_9ACTN</name>
<proteinExistence type="predicted"/>
<evidence type="ECO:0000313" key="7">
    <source>
        <dbReference type="Proteomes" id="UP001348641"/>
    </source>
</evidence>
<reference evidence="6 7" key="1">
    <citation type="submission" date="2023-07" db="EMBL/GenBank/DDBJ databases">
        <authorList>
            <person name="Girao M."/>
            <person name="Carvalho M.F."/>
        </authorList>
    </citation>
    <scope>NUCLEOTIDE SEQUENCE [LARGE SCALE GENOMIC DNA]</scope>
    <source>
        <strain evidence="6 7">66/93</strain>
    </source>
</reference>
<dbReference type="InterPro" id="IPR027477">
    <property type="entry name" value="Succ_DH/fumarate_Rdtase_cat_sf"/>
</dbReference>
<feature type="compositionally biased region" description="Acidic residues" evidence="3">
    <location>
        <begin position="647"/>
        <end position="658"/>
    </location>
</feature>
<dbReference type="SUPFAM" id="SSF46977">
    <property type="entry name" value="Succinate dehydrogenase/fumarate reductase flavoprotein C-terminal domain"/>
    <property type="match status" value="1"/>
</dbReference>
<evidence type="ECO:0000256" key="3">
    <source>
        <dbReference type="SAM" id="MobiDB-lite"/>
    </source>
</evidence>
<dbReference type="InterPro" id="IPR030664">
    <property type="entry name" value="SdhA/FrdA/AprA"/>
</dbReference>
<feature type="region of interest" description="Disordered" evidence="3">
    <location>
        <begin position="624"/>
        <end position="658"/>
    </location>
</feature>
<accession>A0ABU7KTT0</accession>
<evidence type="ECO:0000259" key="5">
    <source>
        <dbReference type="Pfam" id="PF02910"/>
    </source>
</evidence>
<dbReference type="NCBIfam" id="NF005866">
    <property type="entry name" value="PRK07803.1"/>
    <property type="match status" value="1"/>
</dbReference>
<dbReference type="Gene3D" id="3.50.50.60">
    <property type="entry name" value="FAD/NAD(P)-binding domain"/>
    <property type="match status" value="1"/>
</dbReference>